<protein>
    <recommendedName>
        <fullName evidence="1">DnaJ homologue subfamily C member 28 conserved domain-containing protein</fullName>
    </recommendedName>
</protein>
<feature type="domain" description="DnaJ homologue subfamily C member 28 conserved" evidence="1">
    <location>
        <begin position="44"/>
        <end position="111"/>
    </location>
</feature>
<organism evidence="2">
    <name type="scientific">Arthrobacter saudimassiliensis</name>
    <dbReference type="NCBI Taxonomy" id="1461584"/>
    <lineage>
        <taxon>Bacteria</taxon>
        <taxon>Bacillati</taxon>
        <taxon>Actinomycetota</taxon>
        <taxon>Actinomycetes</taxon>
        <taxon>Micrococcales</taxon>
        <taxon>Micrococcaceae</taxon>
        <taxon>Arthrobacter</taxon>
    </lineage>
</organism>
<name>A0A078MKS6_9MICC</name>
<evidence type="ECO:0000313" key="2">
    <source>
        <dbReference type="EMBL" id="CEA07913.1"/>
    </source>
</evidence>
<accession>A0A078MKS6</accession>
<evidence type="ECO:0000259" key="1">
    <source>
        <dbReference type="Pfam" id="PF09350"/>
    </source>
</evidence>
<dbReference type="InterPro" id="IPR018961">
    <property type="entry name" value="DnaJ_homolog_subfam-C_membr-28"/>
</dbReference>
<reference evidence="2" key="1">
    <citation type="submission" date="2014-07" db="EMBL/GenBank/DDBJ databases">
        <authorList>
            <person name="Urmite Genomes Urmite Genomes"/>
        </authorList>
    </citation>
    <scope>NUCLEOTIDE SEQUENCE</scope>
    <source>
        <strain evidence="2">11W110_air</strain>
    </source>
</reference>
<dbReference type="AlphaFoldDB" id="A0A078MKS6"/>
<dbReference type="EMBL" id="LN483070">
    <property type="protein sequence ID" value="CEA07913.1"/>
    <property type="molecule type" value="Genomic_DNA"/>
</dbReference>
<dbReference type="PATRIC" id="fig|1461584.3.peg.1230"/>
<proteinExistence type="predicted"/>
<sequence>MGREAEERRRRLERIAGVRASGDAEYGRDAQEDEKRRVDPAARADYLVRDAMAQGAFDNLKYAGKPLPQTVGDPDPDWWLKGLIQRENLTGLGPRALLLRTEDAELDETLDRRYTEAQVRAVVEDFNARVIDARRQLQGGPPVTTKLRDVEQEVRRWQERRRVRADAARQAREAEQAEAAAARRRRWRWLRRR</sequence>
<gene>
    <name evidence="2" type="ORF">BN1051_01239</name>
</gene>
<dbReference type="Pfam" id="PF09350">
    <property type="entry name" value="DJC28_CD"/>
    <property type="match status" value="1"/>
</dbReference>